<protein>
    <submittedName>
        <fullName evidence="1">Uncharacterized protein</fullName>
    </submittedName>
</protein>
<organism evidence="1 2">
    <name type="scientific">Marasmius crinis-equi</name>
    <dbReference type="NCBI Taxonomy" id="585013"/>
    <lineage>
        <taxon>Eukaryota</taxon>
        <taxon>Fungi</taxon>
        <taxon>Dikarya</taxon>
        <taxon>Basidiomycota</taxon>
        <taxon>Agaricomycotina</taxon>
        <taxon>Agaricomycetes</taxon>
        <taxon>Agaricomycetidae</taxon>
        <taxon>Agaricales</taxon>
        <taxon>Marasmiineae</taxon>
        <taxon>Marasmiaceae</taxon>
        <taxon>Marasmius</taxon>
    </lineage>
</organism>
<dbReference type="EMBL" id="JBAHYK010002846">
    <property type="protein sequence ID" value="KAL0564333.1"/>
    <property type="molecule type" value="Genomic_DNA"/>
</dbReference>
<name>A0ABR3EN76_9AGAR</name>
<gene>
    <name evidence="1" type="ORF">V5O48_017715</name>
</gene>
<dbReference type="Proteomes" id="UP001465976">
    <property type="component" value="Unassembled WGS sequence"/>
</dbReference>
<keyword evidence="2" id="KW-1185">Reference proteome</keyword>
<accession>A0ABR3EN76</accession>
<comment type="caution">
    <text evidence="1">The sequence shown here is derived from an EMBL/GenBank/DDBJ whole genome shotgun (WGS) entry which is preliminary data.</text>
</comment>
<evidence type="ECO:0000313" key="1">
    <source>
        <dbReference type="EMBL" id="KAL0564333.1"/>
    </source>
</evidence>
<evidence type="ECO:0000313" key="2">
    <source>
        <dbReference type="Proteomes" id="UP001465976"/>
    </source>
</evidence>
<sequence>MASAASNKKSLKTPVTSLSRKLAAGRAIDAGVLEKLDPIERALVLNYGSSWGSHIRRKGNASPPKKMKHPVVKVKPLLKNHKQWIAFQYSNTYMEFADKGWLVNGITHVWKSFLERFPDMIIPPSGSGKIDTRNLYYQKEAVRKALYWGGMDDYGYRGDKMSILLDRISKSIAQREYEHVDEHNIDESDLNIQLPPKPFVKPRKLVFN</sequence>
<reference evidence="1 2" key="1">
    <citation type="submission" date="2024-02" db="EMBL/GenBank/DDBJ databases">
        <title>A draft genome for the cacao thread blight pathogen Marasmius crinis-equi.</title>
        <authorList>
            <person name="Cohen S.P."/>
            <person name="Baruah I.K."/>
            <person name="Amoako-Attah I."/>
            <person name="Bukari Y."/>
            <person name="Meinhardt L.W."/>
            <person name="Bailey B.A."/>
        </authorList>
    </citation>
    <scope>NUCLEOTIDE SEQUENCE [LARGE SCALE GENOMIC DNA]</scope>
    <source>
        <strain evidence="1 2">GH-76</strain>
    </source>
</reference>
<proteinExistence type="predicted"/>